<dbReference type="STRING" id="1033734.GCA_000285535_00882"/>
<evidence type="ECO:0000259" key="1">
    <source>
        <dbReference type="PROSITE" id="PS51186"/>
    </source>
</evidence>
<sequence length="225" mass="26203">MFRKEMYVFDKNQPKKCVIRNYRETDFDTLIQVQQESFPPPFPSELWWNKEQLYNHVTLFPEGALCVEIDGTICGSMTGLLVPFDPSHPKHTWEEITDNGYIRNHNPGGNTLYIVDICVSPAYRKYGLGKWLMQSMYEVVVHLNLERLLGGGRISGYSKHATEMSADKYIEKVMRGELKDPVITFLLRCGRTPLQLIDNYLEDEESCNYGLLMEWKNPFHAKKRV</sequence>
<evidence type="ECO:0000313" key="3">
    <source>
        <dbReference type="Proteomes" id="UP000306477"/>
    </source>
</evidence>
<comment type="caution">
    <text evidence="2">The sequence shown here is derived from an EMBL/GenBank/DDBJ whole genome shotgun (WGS) entry which is preliminary data.</text>
</comment>
<dbReference type="PROSITE" id="PS51186">
    <property type="entry name" value="GNAT"/>
    <property type="match status" value="1"/>
</dbReference>
<keyword evidence="2" id="KW-0808">Transferase</keyword>
<dbReference type="Gene3D" id="3.40.630.30">
    <property type="match status" value="1"/>
</dbReference>
<organism evidence="2 3">
    <name type="scientific">Bacillus timonensis</name>
    <dbReference type="NCBI Taxonomy" id="1033734"/>
    <lineage>
        <taxon>Bacteria</taxon>
        <taxon>Bacillati</taxon>
        <taxon>Bacillota</taxon>
        <taxon>Bacilli</taxon>
        <taxon>Bacillales</taxon>
        <taxon>Bacillaceae</taxon>
        <taxon>Bacillus</taxon>
    </lineage>
</organism>
<dbReference type="Proteomes" id="UP000306477">
    <property type="component" value="Unassembled WGS sequence"/>
</dbReference>
<dbReference type="GO" id="GO:0016747">
    <property type="term" value="F:acyltransferase activity, transferring groups other than amino-acyl groups"/>
    <property type="evidence" value="ECO:0007669"/>
    <property type="project" value="InterPro"/>
</dbReference>
<evidence type="ECO:0000313" key="2">
    <source>
        <dbReference type="EMBL" id="THE11784.1"/>
    </source>
</evidence>
<dbReference type="InterPro" id="IPR016181">
    <property type="entry name" value="Acyl_CoA_acyltransferase"/>
</dbReference>
<dbReference type="OrthoDB" id="9811121at2"/>
<dbReference type="SUPFAM" id="SSF55729">
    <property type="entry name" value="Acyl-CoA N-acyltransferases (Nat)"/>
    <property type="match status" value="1"/>
</dbReference>
<dbReference type="RefSeq" id="WP_136380118.1">
    <property type="nucleotide sequence ID" value="NZ_SLUB01000024.1"/>
</dbReference>
<dbReference type="InterPro" id="IPR000182">
    <property type="entry name" value="GNAT_dom"/>
</dbReference>
<dbReference type="Pfam" id="PF00583">
    <property type="entry name" value="Acetyltransf_1"/>
    <property type="match status" value="1"/>
</dbReference>
<gene>
    <name evidence="2" type="ORF">E1I69_13535</name>
</gene>
<keyword evidence="3" id="KW-1185">Reference proteome</keyword>
<reference evidence="2 3" key="1">
    <citation type="journal article" date="2019" name="Indoor Air">
        <title>Impacts of indoor surface finishes on bacterial viability.</title>
        <authorList>
            <person name="Hu J."/>
            <person name="Maamar S.B."/>
            <person name="Glawe A.J."/>
            <person name="Gottel N."/>
            <person name="Gilbert J.A."/>
            <person name="Hartmann E.M."/>
        </authorList>
    </citation>
    <scope>NUCLEOTIDE SEQUENCE [LARGE SCALE GENOMIC DNA]</scope>
    <source>
        <strain evidence="2 3">AF060A6</strain>
    </source>
</reference>
<dbReference type="CDD" id="cd04301">
    <property type="entry name" value="NAT_SF"/>
    <property type="match status" value="1"/>
</dbReference>
<accession>A0A4S3PR08</accession>
<name>A0A4S3PR08_9BACI</name>
<dbReference type="EMBL" id="SLUB01000024">
    <property type="protein sequence ID" value="THE11784.1"/>
    <property type="molecule type" value="Genomic_DNA"/>
</dbReference>
<protein>
    <submittedName>
        <fullName evidence="2">GNAT family N-acetyltransferase</fullName>
    </submittedName>
</protein>
<proteinExistence type="predicted"/>
<dbReference type="AlphaFoldDB" id="A0A4S3PR08"/>
<feature type="domain" description="N-acetyltransferase" evidence="1">
    <location>
        <begin position="17"/>
        <end position="218"/>
    </location>
</feature>